<dbReference type="Proteomes" id="UP001054889">
    <property type="component" value="Unassembled WGS sequence"/>
</dbReference>
<dbReference type="GO" id="GO:0009867">
    <property type="term" value="P:jasmonic acid mediated signaling pathway"/>
    <property type="evidence" value="ECO:0007669"/>
    <property type="project" value="UniProtKB-ARBA"/>
</dbReference>
<reference evidence="6" key="1">
    <citation type="journal article" date="2018" name="DNA Res.">
        <title>Multiple hybrid de novo genome assembly of finger millet, an orphan allotetraploid crop.</title>
        <authorList>
            <person name="Hatakeyama M."/>
            <person name="Aluri S."/>
            <person name="Balachadran M.T."/>
            <person name="Sivarajan S.R."/>
            <person name="Patrignani A."/>
            <person name="Gruter S."/>
            <person name="Poveda L."/>
            <person name="Shimizu-Inatsugi R."/>
            <person name="Baeten J."/>
            <person name="Francoijs K.J."/>
            <person name="Nataraja K.N."/>
            <person name="Reddy Y.A.N."/>
            <person name="Phadnis S."/>
            <person name="Ravikumar R.L."/>
            <person name="Schlapbach R."/>
            <person name="Sreeman S.M."/>
            <person name="Shimizu K.K."/>
        </authorList>
    </citation>
    <scope>NUCLEOTIDE SEQUENCE</scope>
</reference>
<accession>A0AAV5DM47</accession>
<evidence type="ECO:0000256" key="3">
    <source>
        <dbReference type="ARBA" id="ARBA00022786"/>
    </source>
</evidence>
<dbReference type="InterPro" id="IPR001232">
    <property type="entry name" value="SKP1-like"/>
</dbReference>
<organism evidence="6 7">
    <name type="scientific">Eleusine coracana subsp. coracana</name>
    <dbReference type="NCBI Taxonomy" id="191504"/>
    <lineage>
        <taxon>Eukaryota</taxon>
        <taxon>Viridiplantae</taxon>
        <taxon>Streptophyta</taxon>
        <taxon>Embryophyta</taxon>
        <taxon>Tracheophyta</taxon>
        <taxon>Spermatophyta</taxon>
        <taxon>Magnoliopsida</taxon>
        <taxon>Liliopsida</taxon>
        <taxon>Poales</taxon>
        <taxon>Poaceae</taxon>
        <taxon>PACMAD clade</taxon>
        <taxon>Chloridoideae</taxon>
        <taxon>Cynodonteae</taxon>
        <taxon>Eleusininae</taxon>
        <taxon>Eleusine</taxon>
    </lineage>
</organism>
<dbReference type="AlphaFoldDB" id="A0AAV5DM47"/>
<dbReference type="InterPro" id="IPR016073">
    <property type="entry name" value="Skp1_comp_POZ"/>
</dbReference>
<comment type="caution">
    <text evidence="6">The sequence shown here is derived from an EMBL/GenBank/DDBJ whole genome shotgun (WGS) entry which is preliminary data.</text>
</comment>
<protein>
    <recommendedName>
        <fullName evidence="8">SKP1-like protein</fullName>
    </recommendedName>
</protein>
<dbReference type="FunFam" id="3.30.710.10:FF:000026">
    <property type="entry name" value="E3 ubiquitin ligase complex SCF subunit"/>
    <property type="match status" value="1"/>
</dbReference>
<dbReference type="InterPro" id="IPR011333">
    <property type="entry name" value="SKP1/BTB/POZ_sf"/>
</dbReference>
<dbReference type="Pfam" id="PF01466">
    <property type="entry name" value="Skp1"/>
    <property type="match status" value="1"/>
</dbReference>
<proteinExistence type="inferred from homology"/>
<reference evidence="6" key="2">
    <citation type="submission" date="2021-12" db="EMBL/GenBank/DDBJ databases">
        <title>Resequencing data analysis of finger millet.</title>
        <authorList>
            <person name="Hatakeyama M."/>
            <person name="Aluri S."/>
            <person name="Balachadran M.T."/>
            <person name="Sivarajan S.R."/>
            <person name="Poveda L."/>
            <person name="Shimizu-Inatsugi R."/>
            <person name="Schlapbach R."/>
            <person name="Sreeman S.M."/>
            <person name="Shimizu K.K."/>
        </authorList>
    </citation>
    <scope>NUCLEOTIDE SEQUENCE</scope>
</reference>
<name>A0AAV5DM47_ELECO</name>
<keyword evidence="3" id="KW-0833">Ubl conjugation pathway</keyword>
<evidence type="ECO:0000256" key="2">
    <source>
        <dbReference type="ARBA" id="ARBA00009993"/>
    </source>
</evidence>
<dbReference type="Pfam" id="PF03931">
    <property type="entry name" value="Skp1_POZ"/>
    <property type="match status" value="1"/>
</dbReference>
<dbReference type="SMART" id="SM00512">
    <property type="entry name" value="Skp1"/>
    <property type="match status" value="1"/>
</dbReference>
<keyword evidence="7" id="KW-1185">Reference proteome</keyword>
<dbReference type="CDD" id="cd18322">
    <property type="entry name" value="BTB_POZ_SKP1"/>
    <property type="match status" value="1"/>
</dbReference>
<dbReference type="SUPFAM" id="SSF81382">
    <property type="entry name" value="Skp1 dimerisation domain-like"/>
    <property type="match status" value="1"/>
</dbReference>
<comment type="pathway">
    <text evidence="1">Protein modification; protein ubiquitination.</text>
</comment>
<dbReference type="InterPro" id="IPR036296">
    <property type="entry name" value="SKP1-like_dim_sf"/>
</dbReference>
<gene>
    <name evidence="6" type="primary">ga29110</name>
    <name evidence="6" type="ORF">PR202_ga29110</name>
</gene>
<sequence>MDKEAIGEQRVDEKQGIVAEGLFTIEEGMEEEEVVEKERAADGKIGKKLGQNRLVPWWCKSGSFYMKGATWATKEKGGIEMPNDVAGEEIMFLFSATGKMITLMSSDGKQFKMSEAAARLSSVLADMIDDKGFAKENIPLPHVPSHALATVIKYCDKHADVATTKPNADHNAKQETLEKWDRELLGSLTCDDLLDLVKAANFLDIKGLEFITCEKIANMIKGKSPEQLREMFHVVNDFTKEEEEEIRKESSWAFPCNN</sequence>
<dbReference type="PANTHER" id="PTHR11165">
    <property type="entry name" value="SKP1"/>
    <property type="match status" value="1"/>
</dbReference>
<feature type="domain" description="SKP1 component dimerisation" evidence="4">
    <location>
        <begin position="210"/>
        <end position="253"/>
    </location>
</feature>
<evidence type="ECO:0000259" key="4">
    <source>
        <dbReference type="Pfam" id="PF01466"/>
    </source>
</evidence>
<evidence type="ECO:0008006" key="8">
    <source>
        <dbReference type="Google" id="ProtNLM"/>
    </source>
</evidence>
<evidence type="ECO:0000313" key="6">
    <source>
        <dbReference type="EMBL" id="GJN10960.1"/>
    </source>
</evidence>
<dbReference type="SUPFAM" id="SSF54695">
    <property type="entry name" value="POZ domain"/>
    <property type="match status" value="1"/>
</dbReference>
<feature type="domain" description="SKP1 component POZ" evidence="5">
    <location>
        <begin position="99"/>
        <end position="159"/>
    </location>
</feature>
<comment type="similarity">
    <text evidence="2">Belongs to the SKP1 family.</text>
</comment>
<dbReference type="InterPro" id="IPR016072">
    <property type="entry name" value="Skp1_comp_dimer"/>
</dbReference>
<evidence type="ECO:0000256" key="1">
    <source>
        <dbReference type="ARBA" id="ARBA00004906"/>
    </source>
</evidence>
<evidence type="ECO:0000313" key="7">
    <source>
        <dbReference type="Proteomes" id="UP001054889"/>
    </source>
</evidence>
<dbReference type="EMBL" id="BQKI01000018">
    <property type="protein sequence ID" value="GJN10960.1"/>
    <property type="molecule type" value="Genomic_DNA"/>
</dbReference>
<dbReference type="GO" id="GO:0006511">
    <property type="term" value="P:ubiquitin-dependent protein catabolic process"/>
    <property type="evidence" value="ECO:0007669"/>
    <property type="project" value="InterPro"/>
</dbReference>
<evidence type="ECO:0000259" key="5">
    <source>
        <dbReference type="Pfam" id="PF03931"/>
    </source>
</evidence>
<dbReference type="Gene3D" id="3.30.710.10">
    <property type="entry name" value="Potassium Channel Kv1.1, Chain A"/>
    <property type="match status" value="1"/>
</dbReference>
<dbReference type="InterPro" id="IPR016897">
    <property type="entry name" value="SKP1"/>
</dbReference>